<feature type="compositionally biased region" description="Polar residues" evidence="5">
    <location>
        <begin position="21"/>
        <end position="30"/>
    </location>
</feature>
<dbReference type="GO" id="GO:0005344">
    <property type="term" value="F:oxygen carrier activity"/>
    <property type="evidence" value="ECO:0007669"/>
    <property type="project" value="UniProtKB-KW"/>
</dbReference>
<dbReference type="EMBL" id="JH817298">
    <property type="protein sequence ID" value="EKC24478.1"/>
    <property type="molecule type" value="Genomic_DNA"/>
</dbReference>
<keyword evidence="2" id="KW-0479">Metal-binding</keyword>
<evidence type="ECO:0000256" key="2">
    <source>
        <dbReference type="ARBA" id="ARBA00022723"/>
    </source>
</evidence>
<dbReference type="SUPFAM" id="SSF46458">
    <property type="entry name" value="Globin-like"/>
    <property type="match status" value="1"/>
</dbReference>
<keyword evidence="3" id="KW-0408">Iron</keyword>
<dbReference type="HOGENOM" id="CLU_1497664_0_0_1"/>
<dbReference type="EnsemblMetazoa" id="G13473.2">
    <property type="protein sequence ID" value="G13473.2:cds"/>
    <property type="gene ID" value="G13473"/>
</dbReference>
<dbReference type="EnsemblMetazoa" id="G13473.5">
    <property type="protein sequence ID" value="G13473.5:cds"/>
    <property type="gene ID" value="G13473"/>
</dbReference>
<gene>
    <name evidence="7" type="ORF">CGI_10019581</name>
</gene>
<reference evidence="8" key="2">
    <citation type="submission" date="2022-08" db="UniProtKB">
        <authorList>
            <consortium name="EnsemblMetazoa"/>
        </authorList>
    </citation>
    <scope>IDENTIFICATION</scope>
    <source>
        <strain evidence="8">05x7-T-G4-1.051#20</strain>
    </source>
</reference>
<dbReference type="PANTHER" id="PTHR46458">
    <property type="entry name" value="BLR2807 PROTEIN"/>
    <property type="match status" value="1"/>
</dbReference>
<proteinExistence type="inferred from homology"/>
<sequence length="180" mass="20925">MGNLKSKLKRSKSKSKKSAQLPDSSSTNKTVDPRLPFSNYRQIFNIRNGWKSVARVMEDTAKETLIRLLEKHPEYREKYPMIASLNTEEELRESLEFETYAMQIFGLFDEVIQNLENVDAALDEIEHTGKQLTLQLITDLEECFMNSLHLVLDERFTDTLQENYRLLYGFVKSNIPQQGA</sequence>
<comment type="similarity">
    <text evidence="4">Belongs to the globin family.</text>
</comment>
<dbReference type="KEGG" id="crg:105337860"/>
<keyword evidence="1 4" id="KW-0349">Heme</keyword>
<dbReference type="OrthoDB" id="6344802at2759"/>
<dbReference type="EnsemblMetazoa" id="G13473.7">
    <property type="protein sequence ID" value="G13473.7:cds"/>
    <property type="gene ID" value="G13473"/>
</dbReference>
<dbReference type="AlphaFoldDB" id="K1PS51"/>
<dbReference type="EnsemblMetazoa" id="G13473.3">
    <property type="protein sequence ID" value="G13473.3:cds"/>
    <property type="gene ID" value="G13473"/>
</dbReference>
<protein>
    <submittedName>
        <fullName evidence="8">GLOBIN domain-containing protein</fullName>
    </submittedName>
</protein>
<evidence type="ECO:0000256" key="1">
    <source>
        <dbReference type="ARBA" id="ARBA00022617"/>
    </source>
</evidence>
<feature type="region of interest" description="Disordered" evidence="5">
    <location>
        <begin position="1"/>
        <end position="33"/>
    </location>
</feature>
<dbReference type="GO" id="GO:0020037">
    <property type="term" value="F:heme binding"/>
    <property type="evidence" value="ECO:0007669"/>
    <property type="project" value="InterPro"/>
</dbReference>
<dbReference type="EnsemblMetazoa" id="G13473.6">
    <property type="protein sequence ID" value="G13473.6:cds"/>
    <property type="gene ID" value="G13473"/>
</dbReference>
<dbReference type="Pfam" id="PF00042">
    <property type="entry name" value="Globin"/>
    <property type="match status" value="1"/>
</dbReference>
<keyword evidence="4" id="KW-0561">Oxygen transport</keyword>
<organism evidence="7">
    <name type="scientific">Magallana gigas</name>
    <name type="common">Pacific oyster</name>
    <name type="synonym">Crassostrea gigas</name>
    <dbReference type="NCBI Taxonomy" id="29159"/>
    <lineage>
        <taxon>Eukaryota</taxon>
        <taxon>Metazoa</taxon>
        <taxon>Spiralia</taxon>
        <taxon>Lophotrochozoa</taxon>
        <taxon>Mollusca</taxon>
        <taxon>Bivalvia</taxon>
        <taxon>Autobranchia</taxon>
        <taxon>Pteriomorphia</taxon>
        <taxon>Ostreida</taxon>
        <taxon>Ostreoidea</taxon>
        <taxon>Ostreidae</taxon>
        <taxon>Magallana</taxon>
    </lineage>
</organism>
<dbReference type="InterPro" id="IPR012292">
    <property type="entry name" value="Globin/Proto"/>
</dbReference>
<keyword evidence="4" id="KW-0813">Transport</keyword>
<dbReference type="Gene3D" id="1.10.490.10">
    <property type="entry name" value="Globins"/>
    <property type="match status" value="1"/>
</dbReference>
<dbReference type="InterPro" id="IPR000971">
    <property type="entry name" value="Globin"/>
</dbReference>
<reference evidence="7" key="1">
    <citation type="journal article" date="2012" name="Nature">
        <title>The oyster genome reveals stress adaptation and complexity of shell formation.</title>
        <authorList>
            <person name="Zhang G."/>
            <person name="Fang X."/>
            <person name="Guo X."/>
            <person name="Li L."/>
            <person name="Luo R."/>
            <person name="Xu F."/>
            <person name="Yang P."/>
            <person name="Zhang L."/>
            <person name="Wang X."/>
            <person name="Qi H."/>
            <person name="Xiong Z."/>
            <person name="Que H."/>
            <person name="Xie Y."/>
            <person name="Holland P.W."/>
            <person name="Paps J."/>
            <person name="Zhu Y."/>
            <person name="Wu F."/>
            <person name="Chen Y."/>
            <person name="Wang J."/>
            <person name="Peng C."/>
            <person name="Meng J."/>
            <person name="Yang L."/>
            <person name="Liu J."/>
            <person name="Wen B."/>
            <person name="Zhang N."/>
            <person name="Huang Z."/>
            <person name="Zhu Q."/>
            <person name="Feng Y."/>
            <person name="Mount A."/>
            <person name="Hedgecock D."/>
            <person name="Xu Z."/>
            <person name="Liu Y."/>
            <person name="Domazet-Loso T."/>
            <person name="Du Y."/>
            <person name="Sun X."/>
            <person name="Zhang S."/>
            <person name="Liu B."/>
            <person name="Cheng P."/>
            <person name="Jiang X."/>
            <person name="Li J."/>
            <person name="Fan D."/>
            <person name="Wang W."/>
            <person name="Fu W."/>
            <person name="Wang T."/>
            <person name="Wang B."/>
            <person name="Zhang J."/>
            <person name="Peng Z."/>
            <person name="Li Y."/>
            <person name="Li N."/>
            <person name="Wang J."/>
            <person name="Chen M."/>
            <person name="He Y."/>
            <person name="Tan F."/>
            <person name="Song X."/>
            <person name="Zheng Q."/>
            <person name="Huang R."/>
            <person name="Yang H."/>
            <person name="Du X."/>
            <person name="Chen L."/>
            <person name="Yang M."/>
            <person name="Gaffney P.M."/>
            <person name="Wang S."/>
            <person name="Luo L."/>
            <person name="She Z."/>
            <person name="Ming Y."/>
            <person name="Huang W."/>
            <person name="Zhang S."/>
            <person name="Huang B."/>
            <person name="Zhang Y."/>
            <person name="Qu T."/>
            <person name="Ni P."/>
            <person name="Miao G."/>
            <person name="Wang J."/>
            <person name="Wang Q."/>
            <person name="Steinberg C.E."/>
            <person name="Wang H."/>
            <person name="Li N."/>
            <person name="Qian L."/>
            <person name="Zhang G."/>
            <person name="Li Y."/>
            <person name="Yang H."/>
            <person name="Liu X."/>
            <person name="Wang J."/>
            <person name="Yin Y."/>
            <person name="Wang J."/>
        </authorList>
    </citation>
    <scope>NUCLEOTIDE SEQUENCE [LARGE SCALE GENOMIC DNA]</scope>
    <source>
        <strain evidence="7">05x7-T-G4-1.051#20</strain>
    </source>
</reference>
<dbReference type="GO" id="GO:0019825">
    <property type="term" value="F:oxygen binding"/>
    <property type="evidence" value="ECO:0007669"/>
    <property type="project" value="InterPro"/>
</dbReference>
<dbReference type="EnsemblMetazoa" id="G13473.4">
    <property type="protein sequence ID" value="G13473.4:cds"/>
    <property type="gene ID" value="G13473"/>
</dbReference>
<evidence type="ECO:0000313" key="9">
    <source>
        <dbReference type="Proteomes" id="UP000005408"/>
    </source>
</evidence>
<dbReference type="PROSITE" id="PS01033">
    <property type="entry name" value="GLOBIN"/>
    <property type="match status" value="1"/>
</dbReference>
<evidence type="ECO:0000313" key="8">
    <source>
        <dbReference type="EnsemblMetazoa" id="G13473.2:cds"/>
    </source>
</evidence>
<dbReference type="InterPro" id="IPR050532">
    <property type="entry name" value="Globin-like_OT"/>
</dbReference>
<evidence type="ECO:0000259" key="6">
    <source>
        <dbReference type="PROSITE" id="PS01033"/>
    </source>
</evidence>
<evidence type="ECO:0000256" key="5">
    <source>
        <dbReference type="SAM" id="MobiDB-lite"/>
    </source>
</evidence>
<evidence type="ECO:0000313" key="7">
    <source>
        <dbReference type="EMBL" id="EKC24478.1"/>
    </source>
</evidence>
<accession>K1PS51</accession>
<name>K1PS51_MAGGI</name>
<dbReference type="PANTHER" id="PTHR46458:SF5">
    <property type="entry name" value="GLOBIN FAMILY PROFILE DOMAIN-CONTAINING PROTEIN"/>
    <property type="match status" value="1"/>
</dbReference>
<feature type="compositionally biased region" description="Basic residues" evidence="5">
    <location>
        <begin position="1"/>
        <end position="17"/>
    </location>
</feature>
<evidence type="ECO:0000256" key="4">
    <source>
        <dbReference type="RuleBase" id="RU000356"/>
    </source>
</evidence>
<dbReference type="InterPro" id="IPR009050">
    <property type="entry name" value="Globin-like_sf"/>
</dbReference>
<evidence type="ECO:0000256" key="3">
    <source>
        <dbReference type="ARBA" id="ARBA00023004"/>
    </source>
</evidence>
<feature type="domain" description="Globin" evidence="6">
    <location>
        <begin position="36"/>
        <end position="165"/>
    </location>
</feature>
<dbReference type="Proteomes" id="UP000005408">
    <property type="component" value="Unassembled WGS sequence"/>
</dbReference>
<keyword evidence="9" id="KW-1185">Reference proteome</keyword>
<dbReference type="GO" id="GO:0046872">
    <property type="term" value="F:metal ion binding"/>
    <property type="evidence" value="ECO:0007669"/>
    <property type="project" value="UniProtKB-KW"/>
</dbReference>